<dbReference type="Pfam" id="PF17210">
    <property type="entry name" value="SdrD_B"/>
    <property type="match status" value="5"/>
</dbReference>
<evidence type="ECO:0000256" key="1">
    <source>
        <dbReference type="ARBA" id="ARBA00004613"/>
    </source>
</evidence>
<dbReference type="Pfam" id="PF13620">
    <property type="entry name" value="CarboxypepD_reg"/>
    <property type="match status" value="1"/>
</dbReference>
<dbReference type="OrthoDB" id="3169091at2"/>
<organism evidence="8 9">
    <name type="scientific">Actinophytocola xanthii</name>
    <dbReference type="NCBI Taxonomy" id="1912961"/>
    <lineage>
        <taxon>Bacteria</taxon>
        <taxon>Bacillati</taxon>
        <taxon>Actinomycetota</taxon>
        <taxon>Actinomycetes</taxon>
        <taxon>Pseudonocardiales</taxon>
        <taxon>Pseudonocardiaceae</taxon>
    </lineage>
</organism>
<evidence type="ECO:0000256" key="4">
    <source>
        <dbReference type="SAM" id="MobiDB-lite"/>
    </source>
</evidence>
<feature type="domain" description="SD-repeat containing protein B" evidence="7">
    <location>
        <begin position="159"/>
        <end position="228"/>
    </location>
</feature>
<keyword evidence="5" id="KW-0812">Transmembrane</keyword>
<dbReference type="Proteomes" id="UP000185596">
    <property type="component" value="Unassembled WGS sequence"/>
</dbReference>
<dbReference type="Gene3D" id="2.60.40.10">
    <property type="entry name" value="Immunoglobulins"/>
    <property type="match status" value="6"/>
</dbReference>
<comment type="subcellular location">
    <subcellularLocation>
        <location evidence="1">Secreted</location>
    </subcellularLocation>
</comment>
<feature type="domain" description="SD-repeat containing protein B" evidence="7">
    <location>
        <begin position="483"/>
        <end position="554"/>
    </location>
</feature>
<keyword evidence="2" id="KW-0964">Secreted</keyword>
<evidence type="ECO:0000313" key="8">
    <source>
        <dbReference type="EMBL" id="OLF16498.1"/>
    </source>
</evidence>
<keyword evidence="9" id="KW-1185">Reference proteome</keyword>
<evidence type="ECO:0000256" key="5">
    <source>
        <dbReference type="SAM" id="Phobius"/>
    </source>
</evidence>
<accession>A0A1Q8CQ64</accession>
<feature type="chain" id="PRO_5039705234" description="SD-repeat containing protein B domain-containing protein" evidence="6">
    <location>
        <begin position="27"/>
        <end position="910"/>
    </location>
</feature>
<dbReference type="SUPFAM" id="SSF117074">
    <property type="entry name" value="Hypothetical protein PA1324"/>
    <property type="match status" value="5"/>
</dbReference>
<dbReference type="InterPro" id="IPR013783">
    <property type="entry name" value="Ig-like_fold"/>
</dbReference>
<evidence type="ECO:0000256" key="3">
    <source>
        <dbReference type="ARBA" id="ARBA00022729"/>
    </source>
</evidence>
<keyword evidence="5" id="KW-0472">Membrane</keyword>
<dbReference type="SUPFAM" id="SSF49464">
    <property type="entry name" value="Carboxypeptidase regulatory domain-like"/>
    <property type="match status" value="1"/>
</dbReference>
<protein>
    <recommendedName>
        <fullName evidence="7">SD-repeat containing protein B domain-containing protein</fullName>
    </recommendedName>
</protein>
<dbReference type="STRING" id="1912961.BU204_16800"/>
<feature type="domain" description="SD-repeat containing protein B" evidence="7">
    <location>
        <begin position="365"/>
        <end position="454"/>
    </location>
</feature>
<gene>
    <name evidence="8" type="ORF">BU204_16800</name>
</gene>
<evidence type="ECO:0000256" key="6">
    <source>
        <dbReference type="SAM" id="SignalP"/>
    </source>
</evidence>
<feature type="domain" description="SD-repeat containing protein B" evidence="7">
    <location>
        <begin position="50"/>
        <end position="117"/>
    </location>
</feature>
<proteinExistence type="predicted"/>
<dbReference type="InterPro" id="IPR033764">
    <property type="entry name" value="Sdr_B"/>
</dbReference>
<dbReference type="EMBL" id="MSIE01000029">
    <property type="protein sequence ID" value="OLF16498.1"/>
    <property type="molecule type" value="Genomic_DNA"/>
</dbReference>
<feature type="region of interest" description="Disordered" evidence="4">
    <location>
        <begin position="885"/>
        <end position="910"/>
    </location>
</feature>
<sequence length="910" mass="92179">MAGSLSRPLLASVLAASICVSGLSVAHAVERAGAASAATSAPRQAAGETISGTVYNDRNANGVLDPGDSPVVGVPVAVSGDAVATTNTDSAGRYSFTSLGPGTFTVTETQPSGFAEGEFVAGPGATALTPSSFTVVLAPNAVSAGNDFTERGTSALSGQVFADDNGNGVTDPGETGIPAVTLTLTGPTTLTTTTDTNGDYTFDVLPPGTYTLTEIQPTGYLDGQDRVGTRGGALAPPDSVSGIVLTGTAGTGYLFGDVLPNGIAGTVRTPDGDPIPGVEVTLTGTDDLGAVNRTTTTDASGGFAFADVRPGSYTLTQASGTAFTDVGAIAGDEGSVVNPNVIGDIVLAAGESSTGHVFVDIAATLSGTVFFDRDKNGEPNADSTAEPGIGGVTVTLTGTDLDGNPVTRTAVTTSDGEFELAGLPGGTFTLTETQPEAYQDGEDSAGTLGGTPVDPDSVTGIVVPVGGTGSGYLFAELGSLIEGYVYLDTDANGQLDEGEGGIEGVTVTLTDAEDNVLFVRITNYYGYYEFPTMPAGEYRVYETQPAGYGSTTPNVLPVDVGVGDHDCIDFGEELGSVGDFVWSDLDENGVQDAGEPGVPGVTLTLVDLSGVEDDRTTKTDAEGRYRFGNLRVGTYDLVITLPEPASLSRVHAGPEPVDSDFDEDGTVDMPITIEVTGDDITHLDEIDAGLLGLLRDLSAAITADPARVGVDDRFTVTGRTTNKGTQPVVGAMVLLVLDGGLVVGEVTAEGWTCRVFADDVDDVDSGDQAVFCETEQALDPGDRATPIAVTASGTRPSTASTIEMRVTLADGEPDDNPDNDLASARVAVVESSSDEGGPGGPGTTPQGSLAPGLASTGVPALGTFSVAVALLALGALALLAGRRRGRDRTVRVEPPTGTGTEWTDRPGTSD</sequence>
<keyword evidence="5" id="KW-1133">Transmembrane helix</keyword>
<evidence type="ECO:0000256" key="2">
    <source>
        <dbReference type="ARBA" id="ARBA00022525"/>
    </source>
</evidence>
<dbReference type="GO" id="GO:0005576">
    <property type="term" value="C:extracellular region"/>
    <property type="evidence" value="ECO:0007669"/>
    <property type="project" value="UniProtKB-SubCell"/>
</dbReference>
<dbReference type="AlphaFoldDB" id="A0A1Q8CQ64"/>
<feature type="transmembrane region" description="Helical" evidence="5">
    <location>
        <begin position="860"/>
        <end position="881"/>
    </location>
</feature>
<name>A0A1Q8CQ64_9PSEU</name>
<reference evidence="8 9" key="1">
    <citation type="submission" date="2016-12" db="EMBL/GenBank/DDBJ databases">
        <title>The draft genome sequence of Actinophytocola sp. 11-183.</title>
        <authorList>
            <person name="Wang W."/>
            <person name="Yuan L."/>
        </authorList>
    </citation>
    <scope>NUCLEOTIDE SEQUENCE [LARGE SCALE GENOMIC DNA]</scope>
    <source>
        <strain evidence="8 9">11-183</strain>
    </source>
</reference>
<dbReference type="PANTHER" id="PTHR23303">
    <property type="entry name" value="CARBOXYPEPTIDASE REGULATORY REGION-CONTAINING"/>
    <property type="match status" value="1"/>
</dbReference>
<evidence type="ECO:0000313" key="9">
    <source>
        <dbReference type="Proteomes" id="UP000185596"/>
    </source>
</evidence>
<comment type="caution">
    <text evidence="8">The sequence shown here is derived from an EMBL/GenBank/DDBJ whole genome shotgun (WGS) entry which is preliminary data.</text>
</comment>
<dbReference type="RefSeq" id="WP_075126617.1">
    <property type="nucleotide sequence ID" value="NZ_MSIE01000029.1"/>
</dbReference>
<dbReference type="InterPro" id="IPR008969">
    <property type="entry name" value="CarboxyPept-like_regulatory"/>
</dbReference>
<dbReference type="InterPro" id="IPR051417">
    <property type="entry name" value="SDr/BOS_complex"/>
</dbReference>
<feature type="compositionally biased region" description="Polar residues" evidence="4">
    <location>
        <begin position="897"/>
        <end position="910"/>
    </location>
</feature>
<feature type="domain" description="SD-repeat containing protein B" evidence="7">
    <location>
        <begin position="576"/>
        <end position="681"/>
    </location>
</feature>
<evidence type="ECO:0000259" key="7">
    <source>
        <dbReference type="Pfam" id="PF17210"/>
    </source>
</evidence>
<feature type="signal peptide" evidence="6">
    <location>
        <begin position="1"/>
        <end position="26"/>
    </location>
</feature>
<feature type="region of interest" description="Disordered" evidence="4">
    <location>
        <begin position="828"/>
        <end position="851"/>
    </location>
</feature>
<dbReference type="GO" id="GO:0005975">
    <property type="term" value="P:carbohydrate metabolic process"/>
    <property type="evidence" value="ECO:0007669"/>
    <property type="project" value="UniProtKB-ARBA"/>
</dbReference>
<keyword evidence="3 6" id="KW-0732">Signal</keyword>